<dbReference type="AlphaFoldDB" id="A0A1Z4KNW7"/>
<proteinExistence type="predicted"/>
<dbReference type="Proteomes" id="UP000217507">
    <property type="component" value="Chromosome"/>
</dbReference>
<protein>
    <submittedName>
        <fullName evidence="1">Uncharacterized protein</fullName>
    </submittedName>
</protein>
<dbReference type="EMBL" id="AP018216">
    <property type="protein sequence ID" value="BAY70681.1"/>
    <property type="molecule type" value="Genomic_DNA"/>
</dbReference>
<organism evidence="1 2">
    <name type="scientific">Trichormus variabilis NIES-23</name>
    <dbReference type="NCBI Taxonomy" id="1973479"/>
    <lineage>
        <taxon>Bacteria</taxon>
        <taxon>Bacillati</taxon>
        <taxon>Cyanobacteriota</taxon>
        <taxon>Cyanophyceae</taxon>
        <taxon>Nostocales</taxon>
        <taxon>Nostocaceae</taxon>
        <taxon>Trichormus</taxon>
    </lineage>
</organism>
<accession>A0A1Z4KNW7</accession>
<evidence type="ECO:0000313" key="2">
    <source>
        <dbReference type="Proteomes" id="UP000217507"/>
    </source>
</evidence>
<sequence>MLGIKKYILSILGNQKEKLQMLSWIKSGQLQEQQEIGKRLAKDTSEVLKPI</sequence>
<evidence type="ECO:0000313" key="1">
    <source>
        <dbReference type="EMBL" id="BAY70681.1"/>
    </source>
</evidence>
<reference evidence="1 2" key="1">
    <citation type="submission" date="2017-06" db="EMBL/GenBank/DDBJ databases">
        <title>Genome sequencing of cyanobaciteial culture collection at National Institute for Environmental Studies (NIES).</title>
        <authorList>
            <person name="Hirose Y."/>
            <person name="Shimura Y."/>
            <person name="Fujisawa T."/>
            <person name="Nakamura Y."/>
            <person name="Kawachi M."/>
        </authorList>
    </citation>
    <scope>NUCLEOTIDE SEQUENCE [LARGE SCALE GENOMIC DNA]</scope>
    <source>
        <strain evidence="1 2">NIES-23</strain>
    </source>
</reference>
<gene>
    <name evidence="1" type="ORF">NIES23_34880</name>
</gene>
<name>A0A1Z4KNW7_ANAVA</name>